<evidence type="ECO:0000313" key="3">
    <source>
        <dbReference type="Proteomes" id="UP000198802"/>
    </source>
</evidence>
<accession>A0A0S4QSM7</accession>
<dbReference type="Pfam" id="PF03780">
    <property type="entry name" value="Asp23"/>
    <property type="match status" value="1"/>
</dbReference>
<reference evidence="3" key="1">
    <citation type="submission" date="2015-11" db="EMBL/GenBank/DDBJ databases">
        <authorList>
            <person name="Varghese N."/>
        </authorList>
    </citation>
    <scope>NUCLEOTIDE SEQUENCE [LARGE SCALE GENOMIC DNA]</scope>
    <source>
        <strain evidence="3">DSM 45899</strain>
    </source>
</reference>
<gene>
    <name evidence="2" type="ORF">Ga0074812_121124</name>
</gene>
<protein>
    <submittedName>
        <fullName evidence="2">Uncharacterized conserved protein YloU, alkaline shock protein (Asp23) family</fullName>
    </submittedName>
</protein>
<sequence>MNIRTPAGARPGAVRVAERVVAKIAAVAAAEVEDVAAPPPRPGRRGRLRRWPEASVKVVNGAVRVSLTLSVVYPAPVAATAEAVRNRVRERVAALAGLSVAHIDIEVPMLCGPAGAGVRAH</sequence>
<dbReference type="Proteomes" id="UP000198802">
    <property type="component" value="Unassembled WGS sequence"/>
</dbReference>
<name>A0A0S4QSM7_9ACTN</name>
<proteinExistence type="inferred from homology"/>
<organism evidence="2 3">
    <name type="scientific">Parafrankia irregularis</name>
    <dbReference type="NCBI Taxonomy" id="795642"/>
    <lineage>
        <taxon>Bacteria</taxon>
        <taxon>Bacillati</taxon>
        <taxon>Actinomycetota</taxon>
        <taxon>Actinomycetes</taxon>
        <taxon>Frankiales</taxon>
        <taxon>Frankiaceae</taxon>
        <taxon>Parafrankia</taxon>
    </lineage>
</organism>
<evidence type="ECO:0000313" key="2">
    <source>
        <dbReference type="EMBL" id="CUU58747.1"/>
    </source>
</evidence>
<dbReference type="InterPro" id="IPR005531">
    <property type="entry name" value="Asp23"/>
</dbReference>
<dbReference type="RefSeq" id="WP_091282313.1">
    <property type="nucleotide sequence ID" value="NZ_FAOZ01000021.1"/>
</dbReference>
<comment type="similarity">
    <text evidence="1">Belongs to the asp23 family.</text>
</comment>
<evidence type="ECO:0000256" key="1">
    <source>
        <dbReference type="ARBA" id="ARBA00005721"/>
    </source>
</evidence>
<keyword evidence="3" id="KW-1185">Reference proteome</keyword>
<dbReference type="EMBL" id="FAOZ01000021">
    <property type="protein sequence ID" value="CUU58747.1"/>
    <property type="molecule type" value="Genomic_DNA"/>
</dbReference>
<dbReference type="AlphaFoldDB" id="A0A0S4QSM7"/>